<evidence type="ECO:0000313" key="12">
    <source>
        <dbReference type="Proteomes" id="UP000216361"/>
    </source>
</evidence>
<keyword evidence="12" id="KW-1185">Reference proteome</keyword>
<reference evidence="11 12" key="1">
    <citation type="submission" date="2017-07" db="EMBL/GenBank/DDBJ databases">
        <title>Elstera cyanobacteriorum sp. nov., a novel bacterium isolated from cyanobacterial aggregates in a eutrophic lake.</title>
        <authorList>
            <person name="Cai H."/>
        </authorList>
    </citation>
    <scope>NUCLEOTIDE SEQUENCE [LARGE SCALE GENOMIC DNA]</scope>
    <source>
        <strain evidence="11 12">TH019</strain>
    </source>
</reference>
<proteinExistence type="inferred from homology"/>
<dbReference type="InterPro" id="IPR051447">
    <property type="entry name" value="Lipoprotein-release_system"/>
</dbReference>
<dbReference type="RefSeq" id="WP_094409003.1">
    <property type="nucleotide sequence ID" value="NZ_BMJZ01000001.1"/>
</dbReference>
<evidence type="ECO:0000259" key="10">
    <source>
        <dbReference type="Pfam" id="PF12704"/>
    </source>
</evidence>
<dbReference type="GO" id="GO:0044874">
    <property type="term" value="P:lipoprotein localization to outer membrane"/>
    <property type="evidence" value="ECO:0007669"/>
    <property type="project" value="TreeGrafter"/>
</dbReference>
<protein>
    <submittedName>
        <fullName evidence="11">Lipoprotein-releasing system transmembrane subunit LolC</fullName>
    </submittedName>
</protein>
<accession>A0A255XR64</accession>
<gene>
    <name evidence="11" type="ORF">CHR90_10805</name>
</gene>
<dbReference type="InterPro" id="IPR011925">
    <property type="entry name" value="LolCE_TM"/>
</dbReference>
<evidence type="ECO:0000256" key="6">
    <source>
        <dbReference type="ARBA" id="ARBA00022989"/>
    </source>
</evidence>
<dbReference type="GO" id="GO:0098797">
    <property type="term" value="C:plasma membrane protein complex"/>
    <property type="evidence" value="ECO:0007669"/>
    <property type="project" value="TreeGrafter"/>
</dbReference>
<evidence type="ECO:0000313" key="11">
    <source>
        <dbReference type="EMBL" id="OYQ18740.1"/>
    </source>
</evidence>
<feature type="transmembrane region" description="Helical" evidence="8">
    <location>
        <begin position="380"/>
        <end position="400"/>
    </location>
</feature>
<dbReference type="EMBL" id="NOXS01000032">
    <property type="protein sequence ID" value="OYQ18740.1"/>
    <property type="molecule type" value="Genomic_DNA"/>
</dbReference>
<evidence type="ECO:0000256" key="4">
    <source>
        <dbReference type="ARBA" id="ARBA00022475"/>
    </source>
</evidence>
<keyword evidence="5 8" id="KW-0812">Transmembrane</keyword>
<keyword evidence="6 8" id="KW-1133">Transmembrane helix</keyword>
<feature type="transmembrane region" description="Helical" evidence="8">
    <location>
        <begin position="271"/>
        <end position="295"/>
    </location>
</feature>
<keyword evidence="11" id="KW-0449">Lipoprotein</keyword>
<dbReference type="PANTHER" id="PTHR30489">
    <property type="entry name" value="LIPOPROTEIN-RELEASING SYSTEM TRANSMEMBRANE PROTEIN LOLE"/>
    <property type="match status" value="1"/>
</dbReference>
<comment type="caution">
    <text evidence="11">The sequence shown here is derived from an EMBL/GenBank/DDBJ whole genome shotgun (WGS) entry which is preliminary data.</text>
</comment>
<evidence type="ECO:0000256" key="1">
    <source>
        <dbReference type="ARBA" id="ARBA00004651"/>
    </source>
</evidence>
<dbReference type="AlphaFoldDB" id="A0A255XR64"/>
<dbReference type="PANTHER" id="PTHR30489:SF0">
    <property type="entry name" value="LIPOPROTEIN-RELEASING SYSTEM TRANSMEMBRANE PROTEIN LOLE"/>
    <property type="match status" value="1"/>
</dbReference>
<keyword evidence="7 8" id="KW-0472">Membrane</keyword>
<feature type="domain" description="MacB-like periplasmic core" evidence="10">
    <location>
        <begin position="29"/>
        <end position="235"/>
    </location>
</feature>
<evidence type="ECO:0000256" key="3">
    <source>
        <dbReference type="ARBA" id="ARBA00022448"/>
    </source>
</evidence>
<dbReference type="InterPro" id="IPR003838">
    <property type="entry name" value="ABC3_permease_C"/>
</dbReference>
<dbReference type="Proteomes" id="UP000216361">
    <property type="component" value="Unassembled WGS sequence"/>
</dbReference>
<sequence length="414" mass="44939">MFSAFERLVAFRYLRARRQEGFISVIAWFSLLGIALGVATLIIVMAVMNGFRAELLGRILGLNGHITISAPAGQAIPDADKLVARLRGMDGVVFAAPMVEGQVMVSANGVAGGALVRGMSTDDLRARRLIADAVRQGSIDEMGEDGVLIGSRMAYRLGLRLGDPITVLSPRGESTAFGSVPRIKTYRVAGVFEVGMYEYDNTYVYAPLSAAQVFFRLPQAVSGIEIMLTDPNRAATMTYLLSGLVPPGVRAVDWQQANSSFFNAIQVERNVMFLILTLIILVAAFNIISSMIMMVKDKGRDIAVLRTMGATRGMILRIFLLSGASIGIIGTAAGLLIGVLFCENIESIRQFLQNLTGTQLFQAEIYFLSRLPAKMDPAEVLQVVVMAFSLSLLATIYPALRAARLNPVEALRYE</sequence>
<evidence type="ECO:0000256" key="8">
    <source>
        <dbReference type="SAM" id="Phobius"/>
    </source>
</evidence>
<feature type="domain" description="ABC3 transporter permease C-terminal" evidence="9">
    <location>
        <begin position="274"/>
        <end position="407"/>
    </location>
</feature>
<comment type="similarity">
    <text evidence="2">Belongs to the ABC-4 integral membrane protein family. LolC/E subfamily.</text>
</comment>
<feature type="transmembrane region" description="Helical" evidence="8">
    <location>
        <begin position="315"/>
        <end position="341"/>
    </location>
</feature>
<dbReference type="InterPro" id="IPR025857">
    <property type="entry name" value="MacB_PCD"/>
</dbReference>
<dbReference type="Pfam" id="PF12704">
    <property type="entry name" value="MacB_PCD"/>
    <property type="match status" value="1"/>
</dbReference>
<feature type="transmembrane region" description="Helical" evidence="8">
    <location>
        <begin position="21"/>
        <end position="48"/>
    </location>
</feature>
<evidence type="ECO:0000256" key="5">
    <source>
        <dbReference type="ARBA" id="ARBA00022692"/>
    </source>
</evidence>
<evidence type="ECO:0000259" key="9">
    <source>
        <dbReference type="Pfam" id="PF02687"/>
    </source>
</evidence>
<name>A0A255XR64_9PROT</name>
<keyword evidence="4" id="KW-1003">Cell membrane</keyword>
<dbReference type="NCBIfam" id="TIGR02212">
    <property type="entry name" value="lolCE"/>
    <property type="match status" value="1"/>
</dbReference>
<keyword evidence="3" id="KW-0813">Transport</keyword>
<comment type="subcellular location">
    <subcellularLocation>
        <location evidence="1">Cell membrane</location>
        <topology evidence="1">Multi-pass membrane protein</topology>
    </subcellularLocation>
</comment>
<dbReference type="Pfam" id="PF02687">
    <property type="entry name" value="FtsX"/>
    <property type="match status" value="1"/>
</dbReference>
<dbReference type="OrthoDB" id="9808461at2"/>
<organism evidence="11 12">
    <name type="scientific">Elstera cyanobacteriorum</name>
    <dbReference type="NCBI Taxonomy" id="2022747"/>
    <lineage>
        <taxon>Bacteria</taxon>
        <taxon>Pseudomonadati</taxon>
        <taxon>Pseudomonadota</taxon>
        <taxon>Alphaproteobacteria</taxon>
        <taxon>Rhodospirillales</taxon>
        <taxon>Rhodospirillaceae</taxon>
        <taxon>Elstera</taxon>
    </lineage>
</organism>
<evidence type="ECO:0000256" key="7">
    <source>
        <dbReference type="ARBA" id="ARBA00023136"/>
    </source>
</evidence>
<dbReference type="GO" id="GO:0042953">
    <property type="term" value="P:lipoprotein transport"/>
    <property type="evidence" value="ECO:0007669"/>
    <property type="project" value="InterPro"/>
</dbReference>
<evidence type="ECO:0000256" key="2">
    <source>
        <dbReference type="ARBA" id="ARBA00005236"/>
    </source>
</evidence>